<dbReference type="InterPro" id="IPR036388">
    <property type="entry name" value="WH-like_DNA-bd_sf"/>
</dbReference>
<protein>
    <recommendedName>
        <fullName evidence="9">O-methyltransferase</fullName>
    </recommendedName>
</protein>
<dbReference type="GO" id="GO:0046983">
    <property type="term" value="F:protein dimerization activity"/>
    <property type="evidence" value="ECO:0007669"/>
    <property type="project" value="InterPro"/>
</dbReference>
<feature type="domain" description="O-methyltransferase C-terminal" evidence="5">
    <location>
        <begin position="130"/>
        <end position="340"/>
    </location>
</feature>
<dbReference type="GO" id="GO:0008171">
    <property type="term" value="F:O-methyltransferase activity"/>
    <property type="evidence" value="ECO:0007669"/>
    <property type="project" value="InterPro"/>
</dbReference>
<evidence type="ECO:0000256" key="3">
    <source>
        <dbReference type="ARBA" id="ARBA00022691"/>
    </source>
</evidence>
<feature type="domain" description="O-methyltransferase dimerisation" evidence="6">
    <location>
        <begin position="22"/>
        <end position="108"/>
    </location>
</feature>
<gene>
    <name evidence="7" type="ORF">RIF29_24265</name>
</gene>
<evidence type="ECO:0000256" key="2">
    <source>
        <dbReference type="ARBA" id="ARBA00022679"/>
    </source>
</evidence>
<dbReference type="Pfam" id="PF00891">
    <property type="entry name" value="Methyltransf_2"/>
    <property type="match status" value="1"/>
</dbReference>
<name>A0AAN9HWE7_CROPI</name>
<dbReference type="InterPro" id="IPR012967">
    <property type="entry name" value="COMT_dimerisation"/>
</dbReference>
<feature type="active site" description="Proton acceptor" evidence="4">
    <location>
        <position position="262"/>
    </location>
</feature>
<dbReference type="PANTHER" id="PTHR11746">
    <property type="entry name" value="O-METHYLTRANSFERASE"/>
    <property type="match status" value="1"/>
</dbReference>
<dbReference type="Proteomes" id="UP001372338">
    <property type="component" value="Unassembled WGS sequence"/>
</dbReference>
<dbReference type="InterPro" id="IPR036390">
    <property type="entry name" value="WH_DNA-bd_sf"/>
</dbReference>
<evidence type="ECO:0000259" key="6">
    <source>
        <dbReference type="Pfam" id="PF08100"/>
    </source>
</evidence>
<dbReference type="SUPFAM" id="SSF53335">
    <property type="entry name" value="S-adenosyl-L-methionine-dependent methyltransferases"/>
    <property type="match status" value="1"/>
</dbReference>
<organism evidence="7 8">
    <name type="scientific">Crotalaria pallida</name>
    <name type="common">Smooth rattlebox</name>
    <name type="synonym">Crotalaria striata</name>
    <dbReference type="NCBI Taxonomy" id="3830"/>
    <lineage>
        <taxon>Eukaryota</taxon>
        <taxon>Viridiplantae</taxon>
        <taxon>Streptophyta</taxon>
        <taxon>Embryophyta</taxon>
        <taxon>Tracheophyta</taxon>
        <taxon>Spermatophyta</taxon>
        <taxon>Magnoliopsida</taxon>
        <taxon>eudicotyledons</taxon>
        <taxon>Gunneridae</taxon>
        <taxon>Pentapetalae</taxon>
        <taxon>rosids</taxon>
        <taxon>fabids</taxon>
        <taxon>Fabales</taxon>
        <taxon>Fabaceae</taxon>
        <taxon>Papilionoideae</taxon>
        <taxon>50 kb inversion clade</taxon>
        <taxon>genistoids sensu lato</taxon>
        <taxon>core genistoids</taxon>
        <taxon>Crotalarieae</taxon>
        <taxon>Crotalaria</taxon>
    </lineage>
</organism>
<dbReference type="GO" id="GO:0032259">
    <property type="term" value="P:methylation"/>
    <property type="evidence" value="ECO:0007669"/>
    <property type="project" value="UniProtKB-KW"/>
</dbReference>
<comment type="caution">
    <text evidence="7">The sequence shown here is derived from an EMBL/GenBank/DDBJ whole genome shotgun (WGS) entry which is preliminary data.</text>
</comment>
<dbReference type="FunFam" id="1.10.10.10:FF:000213">
    <property type="entry name" value="Coniferyl alcohol 9-O-methyltransferase"/>
    <property type="match status" value="1"/>
</dbReference>
<accession>A0AAN9HWE7</accession>
<dbReference type="GO" id="GO:0030746">
    <property type="term" value="F:isoflavone 4'-O-methyltransferase activity"/>
    <property type="evidence" value="ECO:0007669"/>
    <property type="project" value="UniProtKB-ARBA"/>
</dbReference>
<dbReference type="EMBL" id="JAYWIO010000005">
    <property type="protein sequence ID" value="KAK7258683.1"/>
    <property type="molecule type" value="Genomic_DNA"/>
</dbReference>
<dbReference type="InterPro" id="IPR029063">
    <property type="entry name" value="SAM-dependent_MTases_sf"/>
</dbReference>
<sequence>MDFNTNCSEESELHQAQIHLYKYAYNFISSMALKSAIELGIADVIHNHGKPITVPELVSSLKLHPSKINVLHRFMRLLTHNGFFAKTKVEGKEEEAYILTPPSKLLIRSEPTCLSPFVMVVLQPNYIEQWRYSKTWLNEDKELTLTESVTGKSLWDSINEDPDRMRRFQESMAADSYMFKLALKECKHVFEGLGSLVDVGGCTGDTTRLIHEAFPHMKCIVFDQPHVVANCSGTQNNLSFVGGDMLKSIPSADAILLKRVLHDWDDESSLNILKNCKEAISGEGKKGKVIIIDITIDEKSDDLELTKLKLNIDMVMLSLVNGKERQKKEWEKLIYEAGFSHYRIAPIPICGIMSLIEVYP</sequence>
<keyword evidence="1" id="KW-0489">Methyltransferase</keyword>
<keyword evidence="2" id="KW-0808">Transferase</keyword>
<dbReference type="Gene3D" id="3.40.50.150">
    <property type="entry name" value="Vaccinia Virus protein VP39"/>
    <property type="match status" value="1"/>
</dbReference>
<keyword evidence="3" id="KW-0949">S-adenosyl-L-methionine</keyword>
<dbReference type="GO" id="GO:0009701">
    <property type="term" value="P:isoflavonoid phytoalexin biosynthetic process"/>
    <property type="evidence" value="ECO:0007669"/>
    <property type="project" value="UniProtKB-ARBA"/>
</dbReference>
<dbReference type="InterPro" id="IPR016461">
    <property type="entry name" value="COMT-like"/>
</dbReference>
<dbReference type="Gene3D" id="1.10.10.10">
    <property type="entry name" value="Winged helix-like DNA-binding domain superfamily/Winged helix DNA-binding domain"/>
    <property type="match status" value="1"/>
</dbReference>
<dbReference type="FunFam" id="3.40.50.150:FF:000206">
    <property type="entry name" value="O-methyltransferase ZRP4"/>
    <property type="match status" value="1"/>
</dbReference>
<dbReference type="AlphaFoldDB" id="A0AAN9HWE7"/>
<dbReference type="Pfam" id="PF08100">
    <property type="entry name" value="Dimerisation"/>
    <property type="match status" value="1"/>
</dbReference>
<dbReference type="SUPFAM" id="SSF46785">
    <property type="entry name" value="Winged helix' DNA-binding domain"/>
    <property type="match status" value="1"/>
</dbReference>
<keyword evidence="8" id="KW-1185">Reference proteome</keyword>
<evidence type="ECO:0000313" key="8">
    <source>
        <dbReference type="Proteomes" id="UP001372338"/>
    </source>
</evidence>
<evidence type="ECO:0000313" key="7">
    <source>
        <dbReference type="EMBL" id="KAK7258683.1"/>
    </source>
</evidence>
<dbReference type="PROSITE" id="PS51683">
    <property type="entry name" value="SAM_OMT_II"/>
    <property type="match status" value="1"/>
</dbReference>
<evidence type="ECO:0000256" key="1">
    <source>
        <dbReference type="ARBA" id="ARBA00022603"/>
    </source>
</evidence>
<evidence type="ECO:0000259" key="5">
    <source>
        <dbReference type="Pfam" id="PF00891"/>
    </source>
</evidence>
<proteinExistence type="predicted"/>
<reference evidence="7 8" key="1">
    <citation type="submission" date="2024-01" db="EMBL/GenBank/DDBJ databases">
        <title>The genomes of 5 underutilized Papilionoideae crops provide insights into root nodulation and disease resistanc.</title>
        <authorList>
            <person name="Yuan L."/>
        </authorList>
    </citation>
    <scope>NUCLEOTIDE SEQUENCE [LARGE SCALE GENOMIC DNA]</scope>
    <source>
        <strain evidence="7">ZHUSHIDOU_FW_LH</strain>
        <tissue evidence="7">Leaf</tissue>
    </source>
</reference>
<evidence type="ECO:0008006" key="9">
    <source>
        <dbReference type="Google" id="ProtNLM"/>
    </source>
</evidence>
<evidence type="ECO:0000256" key="4">
    <source>
        <dbReference type="PIRSR" id="PIRSR005739-1"/>
    </source>
</evidence>
<dbReference type="InterPro" id="IPR001077">
    <property type="entry name" value="COMT_C"/>
</dbReference>
<dbReference type="PIRSF" id="PIRSF005739">
    <property type="entry name" value="O-mtase"/>
    <property type="match status" value="1"/>
</dbReference>